<dbReference type="Proteomes" id="UP000027138">
    <property type="component" value="Unassembled WGS sequence"/>
</dbReference>
<dbReference type="AlphaFoldDB" id="A0A067L7M5"/>
<dbReference type="EMBL" id="KK914251">
    <property type="protein sequence ID" value="KDP44466.1"/>
    <property type="molecule type" value="Genomic_DNA"/>
</dbReference>
<keyword evidence="2" id="KW-1185">Reference proteome</keyword>
<dbReference type="PANTHER" id="PTHR35109">
    <property type="entry name" value="GLUTAMATE RACEMASE"/>
    <property type="match status" value="1"/>
</dbReference>
<reference evidence="1 2" key="1">
    <citation type="journal article" date="2014" name="PLoS ONE">
        <title>Global Analysis of Gene Expression Profiles in Physic Nut (Jatropha curcas L.) Seedlings Exposed to Salt Stress.</title>
        <authorList>
            <person name="Zhang L."/>
            <person name="Zhang C."/>
            <person name="Wu P."/>
            <person name="Chen Y."/>
            <person name="Li M."/>
            <person name="Jiang H."/>
            <person name="Wu G."/>
        </authorList>
    </citation>
    <scope>NUCLEOTIDE SEQUENCE [LARGE SCALE GENOMIC DNA]</scope>
    <source>
        <strain evidence="2">cv. GZQX0401</strain>
        <tissue evidence="1">Young leaves</tissue>
    </source>
</reference>
<sequence length="117" mass="13541">MAMGGIARTKMIILREANRIHCHLSSLPVAVPQYDYDYDCKNHDHQLEKSSRNSIKEGKRDSAPYWIPHPRTGIYVPKGQEWMMDDVPEGAASFNQTYWLRNVDVVDRPDPDIFSNH</sequence>
<gene>
    <name evidence="1" type="ORF">JCGZ_16299</name>
</gene>
<dbReference type="STRING" id="180498.A0A067L7M5"/>
<protein>
    <submittedName>
        <fullName evidence="1">Uncharacterized protein</fullName>
    </submittedName>
</protein>
<evidence type="ECO:0000313" key="2">
    <source>
        <dbReference type="Proteomes" id="UP000027138"/>
    </source>
</evidence>
<proteinExistence type="predicted"/>
<name>A0A067L7M5_JATCU</name>
<dbReference type="KEGG" id="jcu:105650750"/>
<dbReference type="PANTHER" id="PTHR35109:SF1">
    <property type="entry name" value="GLUTAMATE RACEMASE"/>
    <property type="match status" value="1"/>
</dbReference>
<evidence type="ECO:0000313" key="1">
    <source>
        <dbReference type="EMBL" id="KDP44466.1"/>
    </source>
</evidence>
<accession>A0A067L7M5</accession>
<dbReference type="OrthoDB" id="1930788at2759"/>
<dbReference type="Pfam" id="PF22272">
    <property type="entry name" value="LEA_3b"/>
    <property type="match status" value="1"/>
</dbReference>
<organism evidence="1 2">
    <name type="scientific">Jatropha curcas</name>
    <name type="common">Barbados nut</name>
    <dbReference type="NCBI Taxonomy" id="180498"/>
    <lineage>
        <taxon>Eukaryota</taxon>
        <taxon>Viridiplantae</taxon>
        <taxon>Streptophyta</taxon>
        <taxon>Embryophyta</taxon>
        <taxon>Tracheophyta</taxon>
        <taxon>Spermatophyta</taxon>
        <taxon>Magnoliopsida</taxon>
        <taxon>eudicotyledons</taxon>
        <taxon>Gunneridae</taxon>
        <taxon>Pentapetalae</taxon>
        <taxon>rosids</taxon>
        <taxon>fabids</taxon>
        <taxon>Malpighiales</taxon>
        <taxon>Euphorbiaceae</taxon>
        <taxon>Crotonoideae</taxon>
        <taxon>Jatropheae</taxon>
        <taxon>Jatropha</taxon>
    </lineage>
</organism>
<dbReference type="InterPro" id="IPR039291">
    <property type="entry name" value="At5g17165-like"/>
</dbReference>